<dbReference type="PANTHER" id="PTHR34448">
    <property type="entry name" value="AMINOPEPTIDASE"/>
    <property type="match status" value="1"/>
</dbReference>
<name>A0A1A5YQU2_9BACL</name>
<evidence type="ECO:0000313" key="10">
    <source>
        <dbReference type="EMBL" id="OBR67943.1"/>
    </source>
</evidence>
<dbReference type="PANTHER" id="PTHR34448:SF3">
    <property type="entry name" value="AMINOPEPTIDASE AMPS"/>
    <property type="match status" value="1"/>
</dbReference>
<evidence type="ECO:0000256" key="2">
    <source>
        <dbReference type="ARBA" id="ARBA00001946"/>
    </source>
</evidence>
<accession>A0A1A5YQU2</accession>
<evidence type="ECO:0000256" key="9">
    <source>
        <dbReference type="ARBA" id="ARBA00023049"/>
    </source>
</evidence>
<comment type="caution">
    <text evidence="10">The sequence shown here is derived from an EMBL/GenBank/DDBJ whole genome shotgun (WGS) entry which is preliminary data.</text>
</comment>
<dbReference type="Pfam" id="PF02073">
    <property type="entry name" value="Peptidase_M29"/>
    <property type="match status" value="1"/>
</dbReference>
<keyword evidence="11" id="KW-1185">Reference proteome</keyword>
<comment type="cofactor">
    <cofactor evidence="3">
        <name>Zn(2+)</name>
        <dbReference type="ChEBI" id="CHEBI:29105"/>
    </cofactor>
</comment>
<dbReference type="GO" id="GO:0004177">
    <property type="term" value="F:aminopeptidase activity"/>
    <property type="evidence" value="ECO:0007669"/>
    <property type="project" value="UniProtKB-KW"/>
</dbReference>
<dbReference type="GO" id="GO:0046872">
    <property type="term" value="F:metal ion binding"/>
    <property type="evidence" value="ECO:0007669"/>
    <property type="project" value="UniProtKB-KW"/>
</dbReference>
<evidence type="ECO:0000256" key="5">
    <source>
        <dbReference type="ARBA" id="ARBA00022438"/>
    </source>
</evidence>
<organism evidence="10 11">
    <name type="scientific">Paenibacillus oryzae</name>
    <dbReference type="NCBI Taxonomy" id="1844972"/>
    <lineage>
        <taxon>Bacteria</taxon>
        <taxon>Bacillati</taxon>
        <taxon>Bacillota</taxon>
        <taxon>Bacilli</taxon>
        <taxon>Bacillales</taxon>
        <taxon>Paenibacillaceae</taxon>
        <taxon>Paenibacillus</taxon>
    </lineage>
</organism>
<proteinExistence type="inferred from homology"/>
<dbReference type="InterPro" id="IPR052170">
    <property type="entry name" value="M29_Exopeptidase"/>
</dbReference>
<evidence type="ECO:0000256" key="8">
    <source>
        <dbReference type="ARBA" id="ARBA00022801"/>
    </source>
</evidence>
<keyword evidence="8" id="KW-0378">Hydrolase</keyword>
<dbReference type="STRING" id="1844972.A7K91_18590"/>
<protein>
    <submittedName>
        <fullName evidence="10">Peptidase M29</fullName>
    </submittedName>
</protein>
<comment type="cofactor">
    <cofactor evidence="1">
        <name>Co(2+)</name>
        <dbReference type="ChEBI" id="CHEBI:48828"/>
    </cofactor>
</comment>
<keyword evidence="7" id="KW-0479">Metal-binding</keyword>
<reference evidence="10 11" key="1">
    <citation type="submission" date="2016-05" db="EMBL/GenBank/DDBJ databases">
        <title>Paenibacillus oryzae. sp. nov., isolated from the rice root.</title>
        <authorList>
            <person name="Zhang J."/>
            <person name="Zhang X."/>
        </authorList>
    </citation>
    <scope>NUCLEOTIDE SEQUENCE [LARGE SCALE GENOMIC DNA]</scope>
    <source>
        <strain evidence="10 11">1DrF-4</strain>
    </source>
</reference>
<evidence type="ECO:0000256" key="6">
    <source>
        <dbReference type="ARBA" id="ARBA00022670"/>
    </source>
</evidence>
<dbReference type="InterPro" id="IPR000787">
    <property type="entry name" value="Peptidase_M29"/>
</dbReference>
<dbReference type="AlphaFoldDB" id="A0A1A5YQU2"/>
<evidence type="ECO:0000256" key="4">
    <source>
        <dbReference type="ARBA" id="ARBA00008236"/>
    </source>
</evidence>
<dbReference type="OrthoDB" id="9803993at2"/>
<dbReference type="PRINTS" id="PR00919">
    <property type="entry name" value="THERMOPTASE"/>
</dbReference>
<evidence type="ECO:0000256" key="7">
    <source>
        <dbReference type="ARBA" id="ARBA00022723"/>
    </source>
</evidence>
<keyword evidence="9" id="KW-0482">Metalloprotease</keyword>
<gene>
    <name evidence="10" type="ORF">A7K91_18590</name>
</gene>
<dbReference type="Proteomes" id="UP000092024">
    <property type="component" value="Unassembled WGS sequence"/>
</dbReference>
<evidence type="ECO:0000256" key="1">
    <source>
        <dbReference type="ARBA" id="ARBA00001941"/>
    </source>
</evidence>
<evidence type="ECO:0000256" key="3">
    <source>
        <dbReference type="ARBA" id="ARBA00001947"/>
    </source>
</evidence>
<sequence length="414" mass="45446">MTATVKAKQHFEKYAELIVRTGVNVQKGQEVFLAGASIEIADLVRVIVAKAYEAGASNVHVDWMDETVSRLKYEHADESTLSRFPAWETLKRNTFVENGAAFISITSSSPDLLKGIPSGKISAYQKAAGAGLKEFRQAVQADKVSWTVVAAAGSEWAKKVFPNLPAEEAVERLWSAIFDSVRLHTADPVQEWVKHNETLHSKAEILNKLRFKSLHYTAPGTDLTVELHEKHIWVGAGSTNQDGLDFMANMPTEEVFSVPLKTGTNGYVSSTKPLSYGGNIIDRFKLTFKDGRIIKAEAEEGEEILQKLVEIDEGSHYLGEVALVPHYSPISESGILFYNTLFDENASNHFAIGSGYAFNVEGGKTMSAEELEAHGVNASITHNDFMIGSADMDIDGIQHDGTVVPVFRKGNWAI</sequence>
<dbReference type="Gene3D" id="3.40.1830.10">
    <property type="entry name" value="Thermophilic metalloprotease (M29)"/>
    <property type="match status" value="1"/>
</dbReference>
<dbReference type="EMBL" id="LYPA01000030">
    <property type="protein sequence ID" value="OBR67943.1"/>
    <property type="molecule type" value="Genomic_DNA"/>
</dbReference>
<comment type="similarity">
    <text evidence="4">Belongs to the peptidase M29 family.</text>
</comment>
<dbReference type="GO" id="GO:0008237">
    <property type="term" value="F:metallopeptidase activity"/>
    <property type="evidence" value="ECO:0007669"/>
    <property type="project" value="UniProtKB-KW"/>
</dbReference>
<dbReference type="RefSeq" id="WP_068679858.1">
    <property type="nucleotide sequence ID" value="NZ_LYPA01000030.1"/>
</dbReference>
<keyword evidence="5" id="KW-0031">Aminopeptidase</keyword>
<dbReference type="SUPFAM" id="SSF144052">
    <property type="entry name" value="Thermophilic metalloprotease-like"/>
    <property type="match status" value="1"/>
</dbReference>
<comment type="cofactor">
    <cofactor evidence="2">
        <name>Mg(2+)</name>
        <dbReference type="ChEBI" id="CHEBI:18420"/>
    </cofactor>
</comment>
<dbReference type="InterPro" id="IPR035097">
    <property type="entry name" value="M29_N-terminal"/>
</dbReference>
<evidence type="ECO:0000313" key="11">
    <source>
        <dbReference type="Proteomes" id="UP000092024"/>
    </source>
</evidence>
<keyword evidence="6" id="KW-0645">Protease</keyword>
<dbReference type="GO" id="GO:0006508">
    <property type="term" value="P:proteolysis"/>
    <property type="evidence" value="ECO:0007669"/>
    <property type="project" value="UniProtKB-KW"/>
</dbReference>